<accession>A0A226EI93</accession>
<keyword evidence="3" id="KW-0408">Iron</keyword>
<evidence type="ECO:0000256" key="2">
    <source>
        <dbReference type="ARBA" id="ARBA00022723"/>
    </source>
</evidence>
<dbReference type="OMA" id="KYSEDNW"/>
<dbReference type="GO" id="GO:0051213">
    <property type="term" value="F:dioxygenase activity"/>
    <property type="evidence" value="ECO:0007669"/>
    <property type="project" value="UniProtKB-KW"/>
</dbReference>
<name>A0A226EI93_FOLCA</name>
<organism evidence="5 6">
    <name type="scientific">Folsomia candida</name>
    <name type="common">Springtail</name>
    <dbReference type="NCBI Taxonomy" id="158441"/>
    <lineage>
        <taxon>Eukaryota</taxon>
        <taxon>Metazoa</taxon>
        <taxon>Ecdysozoa</taxon>
        <taxon>Arthropoda</taxon>
        <taxon>Hexapoda</taxon>
        <taxon>Collembola</taxon>
        <taxon>Entomobryomorpha</taxon>
        <taxon>Isotomoidea</taxon>
        <taxon>Isotomidae</taxon>
        <taxon>Proisotominae</taxon>
        <taxon>Folsomia</taxon>
    </lineage>
</organism>
<dbReference type="OrthoDB" id="445007at2759"/>
<evidence type="ECO:0000256" key="3">
    <source>
        <dbReference type="ARBA" id="ARBA00023004"/>
    </source>
</evidence>
<proteinExistence type="inferred from homology"/>
<keyword evidence="5" id="KW-0223">Dioxygenase</keyword>
<dbReference type="SUPFAM" id="SSF51197">
    <property type="entry name" value="Clavaminate synthase-like"/>
    <property type="match status" value="1"/>
</dbReference>
<evidence type="ECO:0000313" key="5">
    <source>
        <dbReference type="EMBL" id="OXA57385.1"/>
    </source>
</evidence>
<comment type="caution">
    <text evidence="5">The sequence shown here is derived from an EMBL/GenBank/DDBJ whole genome shotgun (WGS) entry which is preliminary data.</text>
</comment>
<dbReference type="Gene3D" id="2.60.120.620">
    <property type="entry name" value="q2cbj1_9rhob like domain"/>
    <property type="match status" value="1"/>
</dbReference>
<dbReference type="InterPro" id="IPR008775">
    <property type="entry name" value="Phytyl_CoA_dOase-like"/>
</dbReference>
<dbReference type="EMBL" id="LNIX01000003">
    <property type="protein sequence ID" value="OXA57385.1"/>
    <property type="molecule type" value="Genomic_DNA"/>
</dbReference>
<evidence type="ECO:0000256" key="1">
    <source>
        <dbReference type="ARBA" id="ARBA00001962"/>
    </source>
</evidence>
<comment type="similarity">
    <text evidence="4">Belongs to the PhyH family. PHYHD1 subfamily.</text>
</comment>
<keyword evidence="5" id="KW-0560">Oxidoreductase</keyword>
<dbReference type="PANTHER" id="PTHR20883:SF15">
    <property type="entry name" value="PHYTANOYL-COA DIOXYGENASE DOMAIN-CONTAINING PROTEIN 1"/>
    <property type="match status" value="1"/>
</dbReference>
<sequence length="292" mass="32384">MDLVSEKVVRQFIEDGFAVIPGFLSPSEVADLKAATNEVVSDYCKDSQISIFRNQSRDTYFAESGDKIRGFYEEGAIDKAGCLRVEKAEDGLNKVGHALHTFHPTFRRITFSSKVKEVLKRLTSIKEATINQSMVIFKHPKVGGVVIPHQDATYLYTDPTPGTLVGFWIALDEATKLNGCLHFFAGSHKAKKVYQRFIRNQDKSSETLFVHTGEPVPKLPSGTLVPATCKPGDLVVIDGLVIHQSEPNTSDQPRMAYTFHVIDGSVSYSSENWLQPTSANTFEKLNDVDVQA</sequence>
<dbReference type="GO" id="GO:0046872">
    <property type="term" value="F:metal ion binding"/>
    <property type="evidence" value="ECO:0007669"/>
    <property type="project" value="UniProtKB-KW"/>
</dbReference>
<dbReference type="PANTHER" id="PTHR20883">
    <property type="entry name" value="PHYTANOYL-COA DIOXYGENASE DOMAIN CONTAINING 1"/>
    <property type="match status" value="1"/>
</dbReference>
<dbReference type="AlphaFoldDB" id="A0A226EI93"/>
<reference evidence="5 6" key="1">
    <citation type="submission" date="2015-12" db="EMBL/GenBank/DDBJ databases">
        <title>The genome of Folsomia candida.</title>
        <authorList>
            <person name="Faddeeva A."/>
            <person name="Derks M.F."/>
            <person name="Anvar Y."/>
            <person name="Smit S."/>
            <person name="Van Straalen N."/>
            <person name="Roelofs D."/>
        </authorList>
    </citation>
    <scope>NUCLEOTIDE SEQUENCE [LARGE SCALE GENOMIC DNA]</scope>
    <source>
        <strain evidence="5 6">VU population</strain>
        <tissue evidence="5">Whole body</tissue>
    </source>
</reference>
<evidence type="ECO:0000313" key="6">
    <source>
        <dbReference type="Proteomes" id="UP000198287"/>
    </source>
</evidence>
<evidence type="ECO:0000256" key="4">
    <source>
        <dbReference type="ARBA" id="ARBA00038356"/>
    </source>
</evidence>
<keyword evidence="6" id="KW-1185">Reference proteome</keyword>
<dbReference type="Proteomes" id="UP000198287">
    <property type="component" value="Unassembled WGS sequence"/>
</dbReference>
<dbReference type="STRING" id="158441.A0A226EI93"/>
<comment type="cofactor">
    <cofactor evidence="1">
        <name>Fe cation</name>
        <dbReference type="ChEBI" id="CHEBI:24875"/>
    </cofactor>
</comment>
<gene>
    <name evidence="5" type="ORF">Fcan01_08111</name>
</gene>
<dbReference type="Pfam" id="PF05721">
    <property type="entry name" value="PhyH"/>
    <property type="match status" value="1"/>
</dbReference>
<protein>
    <submittedName>
        <fullName evidence="5">Phytanoyl-CoA dioxygenase domain-containing protein 1</fullName>
    </submittedName>
</protein>
<keyword evidence="2" id="KW-0479">Metal-binding</keyword>